<dbReference type="Proteomes" id="UP000234505">
    <property type="component" value="Unassembled WGS sequence"/>
</dbReference>
<gene>
    <name evidence="3" type="ORF">CWN50_38405</name>
</gene>
<proteinExistence type="inferred from homology"/>
<dbReference type="AlphaFoldDB" id="A0A2J4P2U1"/>
<feature type="domain" description="YCII-related" evidence="2">
    <location>
        <begin position="1"/>
        <end position="45"/>
    </location>
</feature>
<dbReference type="Pfam" id="PF03795">
    <property type="entry name" value="YCII"/>
    <property type="match status" value="1"/>
</dbReference>
<dbReference type="InterPro" id="IPR011008">
    <property type="entry name" value="Dimeric_a/b-barrel"/>
</dbReference>
<feature type="non-terminal residue" evidence="3">
    <location>
        <position position="46"/>
    </location>
</feature>
<comment type="similarity">
    <text evidence="1">Belongs to the YciI family.</text>
</comment>
<reference evidence="3 4" key="2">
    <citation type="submission" date="2018-01" db="EMBL/GenBank/DDBJ databases">
        <title>Genomic study of Klebsiella pneumoniae.</title>
        <authorList>
            <person name="Yang Y."/>
            <person name="Bicalho R."/>
        </authorList>
    </citation>
    <scope>NUCLEOTIDE SEQUENCE [LARGE SCALE GENOMIC DNA]</scope>
    <source>
        <strain evidence="3 4">A11</strain>
    </source>
</reference>
<dbReference type="Gene3D" id="3.30.70.1060">
    <property type="entry name" value="Dimeric alpha+beta barrel"/>
    <property type="match status" value="1"/>
</dbReference>
<sequence>MLYVIYAEDIADSLEKRTSVRPAHLARLQLLHDEGRLLTAGPMPAV</sequence>
<organism evidence="3 4">
    <name type="scientific">Klebsiella michiganensis</name>
    <dbReference type="NCBI Taxonomy" id="1134687"/>
    <lineage>
        <taxon>Bacteria</taxon>
        <taxon>Pseudomonadati</taxon>
        <taxon>Pseudomonadota</taxon>
        <taxon>Gammaproteobacteria</taxon>
        <taxon>Enterobacterales</taxon>
        <taxon>Enterobacteriaceae</taxon>
        <taxon>Klebsiella/Raoultella group</taxon>
        <taxon>Klebsiella</taxon>
    </lineage>
</organism>
<dbReference type="SUPFAM" id="SSF54909">
    <property type="entry name" value="Dimeric alpha+beta barrel"/>
    <property type="match status" value="1"/>
</dbReference>
<dbReference type="InterPro" id="IPR005545">
    <property type="entry name" value="YCII"/>
</dbReference>
<evidence type="ECO:0000313" key="4">
    <source>
        <dbReference type="Proteomes" id="UP000234505"/>
    </source>
</evidence>
<comment type="caution">
    <text evidence="3">The sequence shown here is derived from an EMBL/GenBank/DDBJ whole genome shotgun (WGS) entry which is preliminary data.</text>
</comment>
<reference evidence="3 4" key="1">
    <citation type="submission" date="2017-11" db="EMBL/GenBank/DDBJ databases">
        <authorList>
            <person name="Han C.G."/>
        </authorList>
    </citation>
    <scope>NUCLEOTIDE SEQUENCE [LARGE SCALE GENOMIC DNA]</scope>
    <source>
        <strain evidence="3 4">A11</strain>
    </source>
</reference>
<dbReference type="EMBL" id="PIDS01002638">
    <property type="protein sequence ID" value="PLL08718.1"/>
    <property type="molecule type" value="Genomic_DNA"/>
</dbReference>
<evidence type="ECO:0000256" key="1">
    <source>
        <dbReference type="ARBA" id="ARBA00007689"/>
    </source>
</evidence>
<evidence type="ECO:0000259" key="2">
    <source>
        <dbReference type="Pfam" id="PF03795"/>
    </source>
</evidence>
<protein>
    <recommendedName>
        <fullName evidence="2">YCII-related domain-containing protein</fullName>
    </recommendedName>
</protein>
<accession>A0A2J4P2U1</accession>
<name>A0A2J4P2U1_9ENTR</name>
<evidence type="ECO:0000313" key="3">
    <source>
        <dbReference type="EMBL" id="PLL08718.1"/>
    </source>
</evidence>